<comment type="subcellular location">
    <subcellularLocation>
        <location evidence="1">Cell membrane</location>
        <topology evidence="1">Multi-pass membrane protein</topology>
    </subcellularLocation>
</comment>
<evidence type="ECO:0000256" key="11">
    <source>
        <dbReference type="ARBA" id="ARBA00023136"/>
    </source>
</evidence>
<keyword evidence="4 12" id="KW-1003">Cell membrane</keyword>
<evidence type="ECO:0000256" key="4">
    <source>
        <dbReference type="ARBA" id="ARBA00022475"/>
    </source>
</evidence>
<keyword evidence="14" id="KW-1185">Reference proteome</keyword>
<dbReference type="GO" id="GO:0046872">
    <property type="term" value="F:metal ion binding"/>
    <property type="evidence" value="ECO:0007669"/>
    <property type="project" value="UniProtKB-UniRule"/>
</dbReference>
<keyword evidence="8 12" id="KW-0249">Electron transport</keyword>
<protein>
    <submittedName>
        <fullName evidence="13">Cytochrome ubiquinol oxidase subunit I</fullName>
    </submittedName>
</protein>
<evidence type="ECO:0000256" key="9">
    <source>
        <dbReference type="ARBA" id="ARBA00022989"/>
    </source>
</evidence>
<dbReference type="PANTHER" id="PTHR30365:SF14">
    <property type="entry name" value="CYTOCHROME BD MENAQUINOL OXIDASE SUBUNIT I-RELATED"/>
    <property type="match status" value="1"/>
</dbReference>
<feature type="transmembrane region" description="Helical" evidence="12">
    <location>
        <begin position="287"/>
        <end position="309"/>
    </location>
</feature>
<comment type="similarity">
    <text evidence="2 12">Belongs to the cytochrome ubiquinol oxidase subunit 1 family.</text>
</comment>
<dbReference type="PIRSF" id="PIRSF006446">
    <property type="entry name" value="Cyt_quinol_oxidase_1"/>
    <property type="match status" value="1"/>
</dbReference>
<gene>
    <name evidence="13" type="ORF">G1H11_19920</name>
</gene>
<dbReference type="PANTHER" id="PTHR30365">
    <property type="entry name" value="CYTOCHROME D UBIQUINOL OXIDASE"/>
    <property type="match status" value="1"/>
</dbReference>
<evidence type="ECO:0000256" key="6">
    <source>
        <dbReference type="ARBA" id="ARBA00022692"/>
    </source>
</evidence>
<comment type="caution">
    <text evidence="13">The sequence shown here is derived from an EMBL/GenBank/DDBJ whole genome shotgun (WGS) entry which is preliminary data.</text>
</comment>
<evidence type="ECO:0000256" key="3">
    <source>
        <dbReference type="ARBA" id="ARBA00022448"/>
    </source>
</evidence>
<dbReference type="Pfam" id="PF01654">
    <property type="entry name" value="Cyt_bd_oxida_I"/>
    <property type="match status" value="2"/>
</dbReference>
<feature type="transmembrane region" description="Helical" evidence="12">
    <location>
        <begin position="20"/>
        <end position="39"/>
    </location>
</feature>
<keyword evidence="3 12" id="KW-0813">Transport</keyword>
<dbReference type="InterPro" id="IPR002585">
    <property type="entry name" value="Cyt-d_ubiquinol_oxidase_su_1"/>
</dbReference>
<dbReference type="GO" id="GO:0016682">
    <property type="term" value="F:oxidoreductase activity, acting on diphenols and related substances as donors, oxygen as acceptor"/>
    <property type="evidence" value="ECO:0007669"/>
    <property type="project" value="TreeGrafter"/>
</dbReference>
<feature type="transmembrane region" description="Helical" evidence="12">
    <location>
        <begin position="125"/>
        <end position="146"/>
    </location>
</feature>
<accession>A0A6N9YRY7</accession>
<dbReference type="GO" id="GO:0019646">
    <property type="term" value="P:aerobic electron transport chain"/>
    <property type="evidence" value="ECO:0007669"/>
    <property type="project" value="InterPro"/>
</dbReference>
<dbReference type="EMBL" id="JAAGOB010000012">
    <property type="protein sequence ID" value="NED97569.1"/>
    <property type="molecule type" value="Genomic_DNA"/>
</dbReference>
<dbReference type="Proteomes" id="UP000469185">
    <property type="component" value="Unassembled WGS sequence"/>
</dbReference>
<evidence type="ECO:0000256" key="1">
    <source>
        <dbReference type="ARBA" id="ARBA00004651"/>
    </source>
</evidence>
<evidence type="ECO:0000313" key="14">
    <source>
        <dbReference type="Proteomes" id="UP000469185"/>
    </source>
</evidence>
<evidence type="ECO:0000256" key="10">
    <source>
        <dbReference type="ARBA" id="ARBA00023004"/>
    </source>
</evidence>
<dbReference type="RefSeq" id="WP_163820348.1">
    <property type="nucleotide sequence ID" value="NZ_JAAGOB010000012.1"/>
</dbReference>
<evidence type="ECO:0000256" key="5">
    <source>
        <dbReference type="ARBA" id="ARBA00022617"/>
    </source>
</evidence>
<name>A0A6N9YRY7_9ACTN</name>
<feature type="transmembrane region" description="Helical" evidence="12">
    <location>
        <begin position="373"/>
        <end position="394"/>
    </location>
</feature>
<evidence type="ECO:0000256" key="2">
    <source>
        <dbReference type="ARBA" id="ARBA00009819"/>
    </source>
</evidence>
<keyword evidence="10 12" id="KW-0408">Iron</keyword>
<sequence length="428" mass="46330">MNAETLELARLQFAVTAGAHFLFVALTLGLATIVACVQLRATVSRDPVRTEMVRFWGQLYVINYAMGILTGLVMELQFGLSWSGLTHFAGNVFGSALAMETLVAFFIESTFLAVWIFGWGRLGPWAHVAVFWVVALTAYASAYWILVANGLMQNPVGTRVDGDTLVVTDLSAVLTNPSAVTAFWHIAGGALLTGGFLVAGVSAYHLYRRSRHGELFTRSLRIGVFTALAGLVLSVVTGGMQFEWLGDVQAMKIAAFEGDSAELDALQAAMSAQFGAGDYTPPSLARAGGVVMLLAFALMLWLLIAGALLASFRRAVLRFRLWHVVLVASIPLPYIAMIAGWVFREVGRQPWVVYEMLTVEDAVSDVSDTVMRASLLTFTAIFGTLIAVTVWLLARHARRDPGTGFLGRVIDERGGQEPSTAVLTFVGR</sequence>
<feature type="transmembrane region" description="Helical" evidence="12">
    <location>
        <begin position="219"/>
        <end position="242"/>
    </location>
</feature>
<evidence type="ECO:0000256" key="7">
    <source>
        <dbReference type="ARBA" id="ARBA00022723"/>
    </source>
</evidence>
<keyword evidence="11 12" id="KW-0472">Membrane</keyword>
<feature type="transmembrane region" description="Helical" evidence="12">
    <location>
        <begin position="182"/>
        <end position="207"/>
    </location>
</feature>
<dbReference type="GO" id="GO:0020037">
    <property type="term" value="F:heme binding"/>
    <property type="evidence" value="ECO:0007669"/>
    <property type="project" value="TreeGrafter"/>
</dbReference>
<feature type="transmembrane region" description="Helical" evidence="12">
    <location>
        <begin position="321"/>
        <end position="343"/>
    </location>
</feature>
<evidence type="ECO:0000256" key="8">
    <source>
        <dbReference type="ARBA" id="ARBA00022982"/>
    </source>
</evidence>
<reference evidence="13 14" key="1">
    <citation type="submission" date="2020-02" db="EMBL/GenBank/DDBJ databases">
        <authorList>
            <person name="Li X.-J."/>
            <person name="Feng X.-M."/>
        </authorList>
    </citation>
    <scope>NUCLEOTIDE SEQUENCE [LARGE SCALE GENOMIC DNA]</scope>
    <source>
        <strain evidence="13 14">CGMCC 4.7225</strain>
    </source>
</reference>
<keyword evidence="6 12" id="KW-0812">Transmembrane</keyword>
<keyword evidence="5 12" id="KW-0349">Heme</keyword>
<evidence type="ECO:0000313" key="13">
    <source>
        <dbReference type="EMBL" id="NED97569.1"/>
    </source>
</evidence>
<dbReference type="GO" id="GO:0070069">
    <property type="term" value="C:cytochrome complex"/>
    <property type="evidence" value="ECO:0007669"/>
    <property type="project" value="UniProtKB-UniRule"/>
</dbReference>
<feature type="transmembrane region" description="Helical" evidence="12">
    <location>
        <begin position="60"/>
        <end position="80"/>
    </location>
</feature>
<feature type="transmembrane region" description="Helical" evidence="12">
    <location>
        <begin position="92"/>
        <end position="118"/>
    </location>
</feature>
<dbReference type="AlphaFoldDB" id="A0A6N9YRY7"/>
<keyword evidence="9 12" id="KW-1133">Transmembrane helix</keyword>
<dbReference type="GO" id="GO:0009055">
    <property type="term" value="F:electron transfer activity"/>
    <property type="evidence" value="ECO:0007669"/>
    <property type="project" value="UniProtKB-UniRule"/>
</dbReference>
<organism evidence="13 14">
    <name type="scientific">Phytoactinopolyspora alkaliphila</name>
    <dbReference type="NCBI Taxonomy" id="1783498"/>
    <lineage>
        <taxon>Bacteria</taxon>
        <taxon>Bacillati</taxon>
        <taxon>Actinomycetota</taxon>
        <taxon>Actinomycetes</taxon>
        <taxon>Jiangellales</taxon>
        <taxon>Jiangellaceae</taxon>
        <taxon>Phytoactinopolyspora</taxon>
    </lineage>
</organism>
<dbReference type="GO" id="GO:0005886">
    <property type="term" value="C:plasma membrane"/>
    <property type="evidence" value="ECO:0007669"/>
    <property type="project" value="UniProtKB-SubCell"/>
</dbReference>
<keyword evidence="7 12" id="KW-0479">Metal-binding</keyword>
<proteinExistence type="inferred from homology"/>
<evidence type="ECO:0000256" key="12">
    <source>
        <dbReference type="PIRNR" id="PIRNR006446"/>
    </source>
</evidence>